<protein>
    <submittedName>
        <fullName evidence="1">Uncharacterized protein</fullName>
    </submittedName>
</protein>
<dbReference type="Proteomes" id="UP001162992">
    <property type="component" value="Chromosome 14"/>
</dbReference>
<comment type="caution">
    <text evidence="1">The sequence shown here is derived from an EMBL/GenBank/DDBJ whole genome shotgun (WGS) entry which is preliminary data.</text>
</comment>
<reference evidence="2" key="1">
    <citation type="journal article" date="2024" name="Proc. Natl. Acad. Sci. U.S.A.">
        <title>Extraordinary preservation of gene collinearity over three hundred million years revealed in homosporous lycophytes.</title>
        <authorList>
            <person name="Li C."/>
            <person name="Wickell D."/>
            <person name="Kuo L.Y."/>
            <person name="Chen X."/>
            <person name="Nie B."/>
            <person name="Liao X."/>
            <person name="Peng D."/>
            <person name="Ji J."/>
            <person name="Jenkins J."/>
            <person name="Williams M."/>
            <person name="Shu S."/>
            <person name="Plott C."/>
            <person name="Barry K."/>
            <person name="Rajasekar S."/>
            <person name="Grimwood J."/>
            <person name="Han X."/>
            <person name="Sun S."/>
            <person name="Hou Z."/>
            <person name="He W."/>
            <person name="Dai G."/>
            <person name="Sun C."/>
            <person name="Schmutz J."/>
            <person name="Leebens-Mack J.H."/>
            <person name="Li F.W."/>
            <person name="Wang L."/>
        </authorList>
    </citation>
    <scope>NUCLEOTIDE SEQUENCE [LARGE SCALE GENOMIC DNA]</scope>
    <source>
        <strain evidence="2">cv. PW_Plant_1</strain>
    </source>
</reference>
<accession>A0ACC2BL57</accession>
<dbReference type="EMBL" id="CM055105">
    <property type="protein sequence ID" value="KAJ7530476.1"/>
    <property type="molecule type" value="Genomic_DNA"/>
</dbReference>
<keyword evidence="2" id="KW-1185">Reference proteome</keyword>
<organism evidence="1 2">
    <name type="scientific">Diphasiastrum complanatum</name>
    <name type="common">Issler's clubmoss</name>
    <name type="synonym">Lycopodium complanatum</name>
    <dbReference type="NCBI Taxonomy" id="34168"/>
    <lineage>
        <taxon>Eukaryota</taxon>
        <taxon>Viridiplantae</taxon>
        <taxon>Streptophyta</taxon>
        <taxon>Embryophyta</taxon>
        <taxon>Tracheophyta</taxon>
        <taxon>Lycopodiopsida</taxon>
        <taxon>Lycopodiales</taxon>
        <taxon>Lycopodiaceae</taxon>
        <taxon>Lycopodioideae</taxon>
        <taxon>Diphasiastrum</taxon>
    </lineage>
</organism>
<proteinExistence type="predicted"/>
<name>A0ACC2BL57_DIPCM</name>
<gene>
    <name evidence="1" type="ORF">O6H91_14G005100</name>
</gene>
<evidence type="ECO:0000313" key="2">
    <source>
        <dbReference type="Proteomes" id="UP001162992"/>
    </source>
</evidence>
<evidence type="ECO:0000313" key="1">
    <source>
        <dbReference type="EMBL" id="KAJ7530476.1"/>
    </source>
</evidence>
<sequence>MAACPCGVQLSQLMRLLFLQGCMIVALAGLTWSASAIQAAVVGEDTNLNLRDEEILIRVEGKAYCNCCVVQQGLTRFRKSFLAGVRAAVECNNESGGASYVVAQTTTDERGQFMLDFSVSVRNIDDLKNIFNGLCSVRLLHNPHTVCNSLVTGSPNLLSMESFRGNFIEYSVGELSYHPPSLLSFFSMLSRLSDTAIAALSRKACNHRQAAASISRKLLASSPHRHSESVTTESLTLGPPDPPQPAGDFPTKRTSSLGPPNPYQSRLTP</sequence>